<gene>
    <name evidence="8" type="ORF">ARALYDRAFT_901059</name>
</gene>
<keyword evidence="4" id="KW-0238">DNA-binding</keyword>
<accession>D7LIX2</accession>
<evidence type="ECO:0000313" key="9">
    <source>
        <dbReference type="Proteomes" id="UP000008694"/>
    </source>
</evidence>
<keyword evidence="3" id="KW-0805">Transcription regulation</keyword>
<dbReference type="InterPro" id="IPR003340">
    <property type="entry name" value="B3_DNA-bd"/>
</dbReference>
<keyword evidence="9" id="KW-1185">Reference proteome</keyword>
<dbReference type="Gramene" id="scaffold_400560.1">
    <property type="protein sequence ID" value="scaffold_400560.1"/>
    <property type="gene ID" value="scaffold_400560.1"/>
</dbReference>
<evidence type="ECO:0000256" key="3">
    <source>
        <dbReference type="ARBA" id="ARBA00023015"/>
    </source>
</evidence>
<dbReference type="Proteomes" id="UP000008694">
    <property type="component" value="Unassembled WGS sequence"/>
</dbReference>
<dbReference type="PANTHER" id="PTHR31674">
    <property type="entry name" value="B3 DOMAIN-CONTAINING PROTEIN REM-LIKE 3-RELATED"/>
    <property type="match status" value="1"/>
</dbReference>
<keyword evidence="5" id="KW-0804">Transcription</keyword>
<comment type="subcellular location">
    <subcellularLocation>
        <location evidence="1">Nucleus</location>
    </subcellularLocation>
</comment>
<proteinExistence type="predicted"/>
<feature type="domain" description="TF-B3" evidence="7">
    <location>
        <begin position="40"/>
        <end position="87"/>
    </location>
</feature>
<dbReference type="Pfam" id="PF02362">
    <property type="entry name" value="B3"/>
    <property type="match status" value="1"/>
</dbReference>
<evidence type="ECO:0000313" key="8">
    <source>
        <dbReference type="EMBL" id="EFH55049.1"/>
    </source>
</evidence>
<dbReference type="InterPro" id="IPR039218">
    <property type="entry name" value="REM_fam"/>
</dbReference>
<dbReference type="PANTHER" id="PTHR31674:SF62">
    <property type="entry name" value="B3 DOMAIN-CONTAINING PROTEIN REM14-RELATED"/>
    <property type="match status" value="1"/>
</dbReference>
<dbReference type="SUPFAM" id="SSF101936">
    <property type="entry name" value="DNA-binding pseudobarrel domain"/>
    <property type="match status" value="1"/>
</dbReference>
<keyword evidence="2" id="KW-0677">Repeat</keyword>
<protein>
    <recommendedName>
        <fullName evidence="7">TF-B3 domain-containing protein</fullName>
    </recommendedName>
</protein>
<dbReference type="AlphaFoldDB" id="D7LIX2"/>
<dbReference type="STRING" id="81972.D7LIX2"/>
<name>D7LIX2_ARALL</name>
<evidence type="ECO:0000256" key="1">
    <source>
        <dbReference type="ARBA" id="ARBA00004123"/>
    </source>
</evidence>
<evidence type="ECO:0000256" key="6">
    <source>
        <dbReference type="ARBA" id="ARBA00023242"/>
    </source>
</evidence>
<dbReference type="InterPro" id="IPR015300">
    <property type="entry name" value="DNA-bd_pseudobarrel_sf"/>
</dbReference>
<organism evidence="9">
    <name type="scientific">Arabidopsis lyrata subsp. lyrata</name>
    <name type="common">Lyre-leaved rock-cress</name>
    <dbReference type="NCBI Taxonomy" id="81972"/>
    <lineage>
        <taxon>Eukaryota</taxon>
        <taxon>Viridiplantae</taxon>
        <taxon>Streptophyta</taxon>
        <taxon>Embryophyta</taxon>
        <taxon>Tracheophyta</taxon>
        <taxon>Spermatophyta</taxon>
        <taxon>Magnoliopsida</taxon>
        <taxon>eudicotyledons</taxon>
        <taxon>Gunneridae</taxon>
        <taxon>Pentapetalae</taxon>
        <taxon>rosids</taxon>
        <taxon>malvids</taxon>
        <taxon>Brassicales</taxon>
        <taxon>Brassicaceae</taxon>
        <taxon>Camelineae</taxon>
        <taxon>Arabidopsis</taxon>
    </lineage>
</organism>
<dbReference type="HOGENOM" id="CLU_2336496_0_0_1"/>
<dbReference type="EMBL" id="GL348716">
    <property type="protein sequence ID" value="EFH55049.1"/>
    <property type="molecule type" value="Genomic_DNA"/>
</dbReference>
<keyword evidence="6" id="KW-0539">Nucleus</keyword>
<evidence type="ECO:0000256" key="2">
    <source>
        <dbReference type="ARBA" id="ARBA00022737"/>
    </source>
</evidence>
<evidence type="ECO:0000256" key="5">
    <source>
        <dbReference type="ARBA" id="ARBA00023163"/>
    </source>
</evidence>
<dbReference type="Gene3D" id="2.40.330.10">
    <property type="entry name" value="DNA-binding pseudobarrel domain"/>
    <property type="match status" value="1"/>
</dbReference>
<evidence type="ECO:0000259" key="7">
    <source>
        <dbReference type="Pfam" id="PF02362"/>
    </source>
</evidence>
<reference evidence="9" key="1">
    <citation type="journal article" date="2011" name="Nat. Genet.">
        <title>The Arabidopsis lyrata genome sequence and the basis of rapid genome size change.</title>
        <authorList>
            <person name="Hu T.T."/>
            <person name="Pattyn P."/>
            <person name="Bakker E.G."/>
            <person name="Cao J."/>
            <person name="Cheng J.-F."/>
            <person name="Clark R.M."/>
            <person name="Fahlgren N."/>
            <person name="Fawcett J.A."/>
            <person name="Grimwood J."/>
            <person name="Gundlach H."/>
            <person name="Haberer G."/>
            <person name="Hollister J.D."/>
            <person name="Ossowski S."/>
            <person name="Ottilar R.P."/>
            <person name="Salamov A.A."/>
            <person name="Schneeberger K."/>
            <person name="Spannagl M."/>
            <person name="Wang X."/>
            <person name="Yang L."/>
            <person name="Nasrallah M.E."/>
            <person name="Bergelson J."/>
            <person name="Carrington J.C."/>
            <person name="Gaut B.S."/>
            <person name="Schmutz J."/>
            <person name="Mayer K.F.X."/>
            <person name="Van de Peer Y."/>
            <person name="Grigoriev I.V."/>
            <person name="Nordborg M."/>
            <person name="Weigel D."/>
            <person name="Guo Y.-L."/>
        </authorList>
    </citation>
    <scope>NUCLEOTIDE SEQUENCE [LARGE SCALE GENOMIC DNA]</scope>
    <source>
        <strain evidence="9">cv. MN47</strain>
    </source>
</reference>
<sequence length="98" mass="11435">MANQHFFKTLLPGFHSHLFRHEQPRKKKKEVESSLYLSCFVANVTPSNLGYDSLNLPLSFVRANGVYKRCGDMILMNEKGRSWTVVSVMRMKLIYPLW</sequence>
<evidence type="ECO:0000256" key="4">
    <source>
        <dbReference type="ARBA" id="ARBA00023125"/>
    </source>
</evidence>
<dbReference type="GO" id="GO:0003677">
    <property type="term" value="F:DNA binding"/>
    <property type="evidence" value="ECO:0007669"/>
    <property type="project" value="UniProtKB-KW"/>
</dbReference>
<dbReference type="GO" id="GO:0005634">
    <property type="term" value="C:nucleus"/>
    <property type="evidence" value="ECO:0007669"/>
    <property type="project" value="UniProtKB-SubCell"/>
</dbReference>